<dbReference type="AlphaFoldDB" id="A0A5C1DF10"/>
<dbReference type="Pfam" id="PF03466">
    <property type="entry name" value="LysR_substrate"/>
    <property type="match status" value="1"/>
</dbReference>
<evidence type="ECO:0000256" key="4">
    <source>
        <dbReference type="ARBA" id="ARBA00023163"/>
    </source>
</evidence>
<dbReference type="KEGG" id="chrm:FYK34_02325"/>
<dbReference type="PROSITE" id="PS50931">
    <property type="entry name" value="HTH_LYSR"/>
    <property type="match status" value="1"/>
</dbReference>
<evidence type="ECO:0000256" key="2">
    <source>
        <dbReference type="ARBA" id="ARBA00023015"/>
    </source>
</evidence>
<dbReference type="RefSeq" id="WP_149294874.1">
    <property type="nucleotide sequence ID" value="NZ_CP043473.1"/>
</dbReference>
<dbReference type="Pfam" id="PF00126">
    <property type="entry name" value="HTH_1"/>
    <property type="match status" value="1"/>
</dbReference>
<protein>
    <submittedName>
        <fullName evidence="6">LysR family transcriptional regulator</fullName>
    </submittedName>
</protein>
<dbReference type="SUPFAM" id="SSF53850">
    <property type="entry name" value="Periplasmic binding protein-like II"/>
    <property type="match status" value="1"/>
</dbReference>
<dbReference type="EMBL" id="CP043473">
    <property type="protein sequence ID" value="QEL54487.1"/>
    <property type="molecule type" value="Genomic_DNA"/>
</dbReference>
<dbReference type="CDD" id="cd08422">
    <property type="entry name" value="PBP2_CrgA_like"/>
    <property type="match status" value="1"/>
</dbReference>
<evidence type="ECO:0000259" key="5">
    <source>
        <dbReference type="PROSITE" id="PS50931"/>
    </source>
</evidence>
<dbReference type="Proteomes" id="UP000322079">
    <property type="component" value="Chromosome"/>
</dbReference>
<feature type="domain" description="HTH lysR-type" evidence="5">
    <location>
        <begin position="3"/>
        <end position="60"/>
    </location>
</feature>
<dbReference type="GO" id="GO:0003700">
    <property type="term" value="F:DNA-binding transcription factor activity"/>
    <property type="evidence" value="ECO:0007669"/>
    <property type="project" value="InterPro"/>
</dbReference>
<dbReference type="InterPro" id="IPR036390">
    <property type="entry name" value="WH_DNA-bd_sf"/>
</dbReference>
<organism evidence="6 7">
    <name type="scientific">Chromobacterium paludis</name>
    <dbReference type="NCBI Taxonomy" id="2605945"/>
    <lineage>
        <taxon>Bacteria</taxon>
        <taxon>Pseudomonadati</taxon>
        <taxon>Pseudomonadota</taxon>
        <taxon>Betaproteobacteria</taxon>
        <taxon>Neisseriales</taxon>
        <taxon>Chromobacteriaceae</taxon>
        <taxon>Chromobacterium</taxon>
    </lineage>
</organism>
<comment type="similarity">
    <text evidence="1">Belongs to the LysR transcriptional regulatory family.</text>
</comment>
<evidence type="ECO:0000313" key="7">
    <source>
        <dbReference type="Proteomes" id="UP000322079"/>
    </source>
</evidence>
<proteinExistence type="inferred from homology"/>
<reference evidence="6 7" key="1">
    <citation type="submission" date="2019-08" db="EMBL/GenBank/DDBJ databases">
        <title>Chromobacterium paludis, a novel bacterium isolated from a Maryland marsh pond.</title>
        <authorList>
            <person name="Blackburn M.B."/>
            <person name="Gundersen-Rindal D.E."/>
        </authorList>
    </citation>
    <scope>NUCLEOTIDE SEQUENCE [LARGE SCALE GENOMIC DNA]</scope>
    <source>
        <strain evidence="7">IIBBL 257-1</strain>
    </source>
</reference>
<keyword evidence="7" id="KW-1185">Reference proteome</keyword>
<name>A0A5C1DF10_9NEIS</name>
<dbReference type="InterPro" id="IPR005119">
    <property type="entry name" value="LysR_subst-bd"/>
</dbReference>
<keyword evidence="3" id="KW-0238">DNA-binding</keyword>
<dbReference type="SUPFAM" id="SSF46785">
    <property type="entry name" value="Winged helix' DNA-binding domain"/>
    <property type="match status" value="1"/>
</dbReference>
<evidence type="ECO:0000256" key="3">
    <source>
        <dbReference type="ARBA" id="ARBA00023125"/>
    </source>
</evidence>
<evidence type="ECO:0000256" key="1">
    <source>
        <dbReference type="ARBA" id="ARBA00009437"/>
    </source>
</evidence>
<evidence type="ECO:0000313" key="6">
    <source>
        <dbReference type="EMBL" id="QEL54487.1"/>
    </source>
</evidence>
<dbReference type="InterPro" id="IPR036388">
    <property type="entry name" value="WH-like_DNA-bd_sf"/>
</dbReference>
<dbReference type="PANTHER" id="PTHR30537">
    <property type="entry name" value="HTH-TYPE TRANSCRIPTIONAL REGULATOR"/>
    <property type="match status" value="1"/>
</dbReference>
<dbReference type="InterPro" id="IPR058163">
    <property type="entry name" value="LysR-type_TF_proteobact-type"/>
</dbReference>
<dbReference type="PANTHER" id="PTHR30537:SF5">
    <property type="entry name" value="HTH-TYPE TRANSCRIPTIONAL ACTIVATOR TTDR-RELATED"/>
    <property type="match status" value="1"/>
</dbReference>
<dbReference type="Gene3D" id="1.10.10.10">
    <property type="entry name" value="Winged helix-like DNA-binding domain superfamily/Winged helix DNA-binding domain"/>
    <property type="match status" value="1"/>
</dbReference>
<keyword evidence="2" id="KW-0805">Transcription regulation</keyword>
<dbReference type="InterPro" id="IPR000847">
    <property type="entry name" value="LysR_HTH_N"/>
</dbReference>
<dbReference type="GO" id="GO:0043565">
    <property type="term" value="F:sequence-specific DNA binding"/>
    <property type="evidence" value="ECO:0007669"/>
    <property type="project" value="TreeGrafter"/>
</dbReference>
<dbReference type="GO" id="GO:0006351">
    <property type="term" value="P:DNA-templated transcription"/>
    <property type="evidence" value="ECO:0007669"/>
    <property type="project" value="TreeGrafter"/>
</dbReference>
<accession>A0A5C1DF10</accession>
<keyword evidence="4" id="KW-0804">Transcription</keyword>
<gene>
    <name evidence="6" type="ORF">FYK34_02325</name>
</gene>
<dbReference type="FunFam" id="1.10.10.10:FF:000001">
    <property type="entry name" value="LysR family transcriptional regulator"/>
    <property type="match status" value="1"/>
</dbReference>
<dbReference type="Gene3D" id="3.40.190.290">
    <property type="match status" value="1"/>
</dbReference>
<sequence>MIDELRALAVFAKTVETGSFRAAARALRLSPSVVSHHVSQLEGKLGAALLYRSTRKLSLTPDGQALYQHAQAMLQAAESGLNALAGRAAEPAGSLSVTLPAFFARHPLVERLADFAQRHPKVELTLDFSDEKRDLIRDGIDLAIRIGELPDSALKSRRLLDMPRITVAAPSLLAERAAPQTPAALADWPWLGIRMRPNRKTLSLSAGETQTFAFQPRLTVNNIDAACRLAIAGCGLATPPAFLVEDDIAAGRLANVLPEWQVETLGVYAVWPANAARESLTLRLLDHLTREADLHRRKEPRSH</sequence>